<accession>A0A9E4NPE3</accession>
<keyword evidence="1" id="KW-0732">Signal</keyword>
<feature type="chain" id="PRO_5039176488" evidence="1">
    <location>
        <begin position="21"/>
        <end position="87"/>
    </location>
</feature>
<name>A0A9E4NPE3_9GAMM</name>
<evidence type="ECO:0000313" key="3">
    <source>
        <dbReference type="Proteomes" id="UP000886674"/>
    </source>
</evidence>
<dbReference type="Proteomes" id="UP000886674">
    <property type="component" value="Unassembled WGS sequence"/>
</dbReference>
<dbReference type="EMBL" id="JAEPCR010000186">
    <property type="protein sequence ID" value="MCG7981016.1"/>
    <property type="molecule type" value="Genomic_DNA"/>
</dbReference>
<dbReference type="AlphaFoldDB" id="A0A9E4NPE3"/>
<gene>
    <name evidence="2" type="ORF">JAY77_23080</name>
</gene>
<sequence length="87" mass="9591">MKTLISAFIFLSLFISVAHSAEPDRNKGISVHALPKRVAKLSGSPWGFQVSYASYLKPEPGQPFLQSLDEVLAYVKKQDKSVIENGL</sequence>
<organism evidence="2 3">
    <name type="scientific">Candidatus Thiodiazotropha taylori</name>
    <dbReference type="NCBI Taxonomy" id="2792791"/>
    <lineage>
        <taxon>Bacteria</taxon>
        <taxon>Pseudomonadati</taxon>
        <taxon>Pseudomonadota</taxon>
        <taxon>Gammaproteobacteria</taxon>
        <taxon>Chromatiales</taxon>
        <taxon>Sedimenticolaceae</taxon>
        <taxon>Candidatus Thiodiazotropha</taxon>
    </lineage>
</organism>
<protein>
    <submittedName>
        <fullName evidence="2">Uncharacterized protein</fullName>
    </submittedName>
</protein>
<feature type="signal peptide" evidence="1">
    <location>
        <begin position="1"/>
        <end position="20"/>
    </location>
</feature>
<reference evidence="2" key="1">
    <citation type="journal article" date="2021" name="Proc. Natl. Acad. Sci. U.S.A.">
        <title>Global biogeography of chemosynthetic symbionts reveals both localized and globally distributed symbiont groups. .</title>
        <authorList>
            <person name="Osvatic J.T."/>
            <person name="Wilkins L.G.E."/>
            <person name="Leibrecht L."/>
            <person name="Leray M."/>
            <person name="Zauner S."/>
            <person name="Polzin J."/>
            <person name="Camacho Y."/>
            <person name="Gros O."/>
            <person name="van Gils J.A."/>
            <person name="Eisen J.A."/>
            <person name="Petersen J.M."/>
            <person name="Yuen B."/>
        </authorList>
    </citation>
    <scope>NUCLEOTIDE SEQUENCE</scope>
    <source>
        <strain evidence="2">MAGclacostrist055</strain>
    </source>
</reference>
<evidence type="ECO:0000256" key="1">
    <source>
        <dbReference type="SAM" id="SignalP"/>
    </source>
</evidence>
<comment type="caution">
    <text evidence="2">The sequence shown here is derived from an EMBL/GenBank/DDBJ whole genome shotgun (WGS) entry which is preliminary data.</text>
</comment>
<proteinExistence type="predicted"/>
<evidence type="ECO:0000313" key="2">
    <source>
        <dbReference type="EMBL" id="MCG7981016.1"/>
    </source>
</evidence>